<comment type="catalytic activity">
    <reaction evidence="1">
        <text>ATP + protein L-histidine = ADP + protein N-phospho-L-histidine.</text>
        <dbReference type="EC" id="2.7.13.3"/>
    </reaction>
</comment>
<dbReference type="Gene3D" id="3.30.565.10">
    <property type="entry name" value="Histidine kinase-like ATPase, C-terminal domain"/>
    <property type="match status" value="1"/>
</dbReference>
<evidence type="ECO:0000313" key="11">
    <source>
        <dbReference type="EMBL" id="MFC0348924.1"/>
    </source>
</evidence>
<dbReference type="SMART" id="SM00387">
    <property type="entry name" value="HATPase_c"/>
    <property type="match status" value="1"/>
</dbReference>
<reference evidence="11 12" key="1">
    <citation type="submission" date="2024-09" db="EMBL/GenBank/DDBJ databases">
        <authorList>
            <person name="Sun Q."/>
            <person name="Mori K."/>
        </authorList>
    </citation>
    <scope>NUCLEOTIDE SEQUENCE [LARGE SCALE GENOMIC DNA]</scope>
    <source>
        <strain evidence="11 12">CCM 8677</strain>
    </source>
</reference>
<evidence type="ECO:0000256" key="4">
    <source>
        <dbReference type="ARBA" id="ARBA00022741"/>
    </source>
</evidence>
<evidence type="ECO:0000256" key="8">
    <source>
        <dbReference type="SAM" id="MobiDB-lite"/>
    </source>
</evidence>
<dbReference type="InterPro" id="IPR004358">
    <property type="entry name" value="Sig_transdc_His_kin-like_C"/>
</dbReference>
<dbReference type="RefSeq" id="WP_390210173.1">
    <property type="nucleotide sequence ID" value="NZ_JBHLXJ010000003.1"/>
</dbReference>
<keyword evidence="9" id="KW-0812">Transmembrane</keyword>
<keyword evidence="6" id="KW-0067">ATP-binding</keyword>
<dbReference type="CDD" id="cd00075">
    <property type="entry name" value="HATPase"/>
    <property type="match status" value="1"/>
</dbReference>
<proteinExistence type="predicted"/>
<dbReference type="InterPro" id="IPR005467">
    <property type="entry name" value="His_kinase_dom"/>
</dbReference>
<gene>
    <name evidence="11" type="ORF">ACFFJH_03820</name>
</gene>
<evidence type="ECO:0000256" key="5">
    <source>
        <dbReference type="ARBA" id="ARBA00022777"/>
    </source>
</evidence>
<accession>A0ABV6IAS5</accession>
<evidence type="ECO:0000256" key="7">
    <source>
        <dbReference type="ARBA" id="ARBA00023012"/>
    </source>
</evidence>
<keyword evidence="12" id="KW-1185">Reference proteome</keyword>
<evidence type="ECO:0000256" key="1">
    <source>
        <dbReference type="ARBA" id="ARBA00000085"/>
    </source>
</evidence>
<dbReference type="InterPro" id="IPR036890">
    <property type="entry name" value="HATPase_C_sf"/>
</dbReference>
<dbReference type="PANTHER" id="PTHR43065:SF46">
    <property type="entry name" value="C4-DICARBOXYLATE TRANSPORT SENSOR PROTEIN DCTB"/>
    <property type="match status" value="1"/>
</dbReference>
<keyword evidence="4" id="KW-0547">Nucleotide-binding</keyword>
<name>A0ABV6IAS5_9BURK</name>
<keyword evidence="9" id="KW-0472">Membrane</keyword>
<evidence type="ECO:0000256" key="6">
    <source>
        <dbReference type="ARBA" id="ARBA00022840"/>
    </source>
</evidence>
<dbReference type="Pfam" id="PF02518">
    <property type="entry name" value="HATPase_c"/>
    <property type="match status" value="1"/>
</dbReference>
<feature type="region of interest" description="Disordered" evidence="8">
    <location>
        <begin position="95"/>
        <end position="117"/>
    </location>
</feature>
<feature type="compositionally biased region" description="Polar residues" evidence="8">
    <location>
        <begin position="108"/>
        <end position="117"/>
    </location>
</feature>
<dbReference type="Proteomes" id="UP001589844">
    <property type="component" value="Unassembled WGS sequence"/>
</dbReference>
<protein>
    <recommendedName>
        <fullName evidence="2">histidine kinase</fullName>
        <ecNumber evidence="2">2.7.13.3</ecNumber>
    </recommendedName>
</protein>
<dbReference type="PROSITE" id="PS50109">
    <property type="entry name" value="HIS_KIN"/>
    <property type="match status" value="1"/>
</dbReference>
<feature type="transmembrane region" description="Helical" evidence="9">
    <location>
        <begin position="26"/>
        <end position="49"/>
    </location>
</feature>
<evidence type="ECO:0000259" key="10">
    <source>
        <dbReference type="PROSITE" id="PS50109"/>
    </source>
</evidence>
<keyword evidence="7" id="KW-0902">Two-component regulatory system</keyword>
<sequence>MASKVSNAPNASNASNKAIGNTGQRVAAYLINVLALLGFGLATYWMGLLHANKADIDQTRLWVLCVLLAIISLSILAVHVQKIIRLSIPPRREITPPLPRAQRPADATDSTSTEQFDSENQLEHAPIALFSVKSHAAVHPLNAHARRLLAPGRVTEKNQFFDSLKSLKQQGRALIEFETERGIERALVANNQIILQGESVQVIALMPVESELQLEAQNAWLKLLRVLIHEINNSLTPVASLSRTASELLEHEKSLFDQSHTDGAYRDLQTALEAIHRRSSGLSDFVNHTRDLTNLKPAQPQRIALATLFAQLESLFAPSWKNRGGSLTWACEPQNLEVIVDPLQLEQALINLIQNAYDATANTSAAHVDIQAALTHGSRLKIEITDNGKGINEEHLPHIFTPFFTTKDNGSGIGLALTRQLIQNNNGTVRYAQSVKGGARFIITL</sequence>
<evidence type="ECO:0000256" key="2">
    <source>
        <dbReference type="ARBA" id="ARBA00012438"/>
    </source>
</evidence>
<feature type="transmembrane region" description="Helical" evidence="9">
    <location>
        <begin position="61"/>
        <end position="80"/>
    </location>
</feature>
<keyword evidence="3" id="KW-0808">Transferase</keyword>
<dbReference type="EMBL" id="JBHLXJ010000003">
    <property type="protein sequence ID" value="MFC0348924.1"/>
    <property type="molecule type" value="Genomic_DNA"/>
</dbReference>
<dbReference type="InterPro" id="IPR003594">
    <property type="entry name" value="HATPase_dom"/>
</dbReference>
<keyword evidence="5 11" id="KW-0418">Kinase</keyword>
<evidence type="ECO:0000256" key="9">
    <source>
        <dbReference type="SAM" id="Phobius"/>
    </source>
</evidence>
<dbReference type="PANTHER" id="PTHR43065">
    <property type="entry name" value="SENSOR HISTIDINE KINASE"/>
    <property type="match status" value="1"/>
</dbReference>
<organism evidence="11 12">
    <name type="scientific">Undibacterium danionis</name>
    <dbReference type="NCBI Taxonomy" id="1812100"/>
    <lineage>
        <taxon>Bacteria</taxon>
        <taxon>Pseudomonadati</taxon>
        <taxon>Pseudomonadota</taxon>
        <taxon>Betaproteobacteria</taxon>
        <taxon>Burkholderiales</taxon>
        <taxon>Oxalobacteraceae</taxon>
        <taxon>Undibacterium</taxon>
    </lineage>
</organism>
<dbReference type="GO" id="GO:0016301">
    <property type="term" value="F:kinase activity"/>
    <property type="evidence" value="ECO:0007669"/>
    <property type="project" value="UniProtKB-KW"/>
</dbReference>
<comment type="caution">
    <text evidence="11">The sequence shown here is derived from an EMBL/GenBank/DDBJ whole genome shotgun (WGS) entry which is preliminary data.</text>
</comment>
<dbReference type="SUPFAM" id="SSF55874">
    <property type="entry name" value="ATPase domain of HSP90 chaperone/DNA topoisomerase II/histidine kinase"/>
    <property type="match status" value="1"/>
</dbReference>
<feature type="domain" description="Histidine kinase" evidence="10">
    <location>
        <begin position="226"/>
        <end position="445"/>
    </location>
</feature>
<evidence type="ECO:0000256" key="3">
    <source>
        <dbReference type="ARBA" id="ARBA00022679"/>
    </source>
</evidence>
<dbReference type="EC" id="2.7.13.3" evidence="2"/>
<evidence type="ECO:0000313" key="12">
    <source>
        <dbReference type="Proteomes" id="UP001589844"/>
    </source>
</evidence>
<keyword evidence="9" id="KW-1133">Transmembrane helix</keyword>
<dbReference type="PRINTS" id="PR00344">
    <property type="entry name" value="BCTRLSENSOR"/>
</dbReference>